<reference evidence="2" key="1">
    <citation type="submission" date="2021-03" db="EMBL/GenBank/DDBJ databases">
        <authorList>
            <person name="Tagirdzhanova G."/>
        </authorList>
    </citation>
    <scope>NUCLEOTIDE SEQUENCE</scope>
</reference>
<dbReference type="Proteomes" id="UP000664169">
    <property type="component" value="Unassembled WGS sequence"/>
</dbReference>
<sequence>MSFAVKPPQSRDAIKIAVICALTLEASWVRSSMRKIWKKKDIKFGKGANDENAYALGVVGSHNIVLAQLARPESNDGVRVAMALRSDFPQLAVCFVVGICGVVPKHNTTGTEIVLGDSIISGPVIVRSDFGRLYEKGLARKHEPEETLGRASPAIRAFIAALRTTHTTRDLEKRIINNLKYLGNKADGTKYPGVEKDWLFPPNYSHQHHPPSSECDQCLSKGKTCKKYCTELECDKSLLIARARLNLDNPLPTHKVHFGRFASADQLPRSGVDRDTMAKEENVIAFEIASSGVWDTLPTVLIKSAADYADSHKDQDWQTYAAATAAATLAAVLEEWHSMDDDSASGANENHGSAPVQAQELSEESDSEGRFSRIQTYVKHNYNKVGSITGNVTFN</sequence>
<keyword evidence="3" id="KW-1185">Reference proteome</keyword>
<dbReference type="GO" id="GO:0009116">
    <property type="term" value="P:nucleoside metabolic process"/>
    <property type="evidence" value="ECO:0007669"/>
    <property type="project" value="InterPro"/>
</dbReference>
<dbReference type="PANTHER" id="PTHR46082:SF6">
    <property type="entry name" value="AAA+ ATPASE DOMAIN-CONTAINING PROTEIN-RELATED"/>
    <property type="match status" value="1"/>
</dbReference>
<comment type="caution">
    <text evidence="2">The sequence shown here is derived from an EMBL/GenBank/DDBJ whole genome shotgun (WGS) entry which is preliminary data.</text>
</comment>
<evidence type="ECO:0008006" key="4">
    <source>
        <dbReference type="Google" id="ProtNLM"/>
    </source>
</evidence>
<name>A0A8H3I162_9LECA</name>
<dbReference type="OrthoDB" id="20872at2759"/>
<dbReference type="AlphaFoldDB" id="A0A8H3I162"/>
<dbReference type="PANTHER" id="PTHR46082">
    <property type="entry name" value="ATP/GTP-BINDING PROTEIN-RELATED"/>
    <property type="match status" value="1"/>
</dbReference>
<proteinExistence type="predicted"/>
<protein>
    <recommendedName>
        <fullName evidence="4">Nucleoside phosphorylase domain-containing protein</fullName>
    </recommendedName>
</protein>
<dbReference type="SUPFAM" id="SSF53167">
    <property type="entry name" value="Purine and uridine phosphorylases"/>
    <property type="match status" value="1"/>
</dbReference>
<evidence type="ECO:0000256" key="1">
    <source>
        <dbReference type="SAM" id="MobiDB-lite"/>
    </source>
</evidence>
<accession>A0A8H3I162</accession>
<dbReference type="InterPro" id="IPR053137">
    <property type="entry name" value="NLR-like"/>
</dbReference>
<evidence type="ECO:0000313" key="2">
    <source>
        <dbReference type="EMBL" id="CAF9903235.1"/>
    </source>
</evidence>
<organism evidence="2 3">
    <name type="scientific">Gomphillus americanus</name>
    <dbReference type="NCBI Taxonomy" id="1940652"/>
    <lineage>
        <taxon>Eukaryota</taxon>
        <taxon>Fungi</taxon>
        <taxon>Dikarya</taxon>
        <taxon>Ascomycota</taxon>
        <taxon>Pezizomycotina</taxon>
        <taxon>Lecanoromycetes</taxon>
        <taxon>OSLEUM clade</taxon>
        <taxon>Ostropomycetidae</taxon>
        <taxon>Ostropales</taxon>
        <taxon>Graphidaceae</taxon>
        <taxon>Gomphilloideae</taxon>
        <taxon>Gomphillus</taxon>
    </lineage>
</organism>
<dbReference type="InterPro" id="IPR035994">
    <property type="entry name" value="Nucleoside_phosphorylase_sf"/>
</dbReference>
<feature type="region of interest" description="Disordered" evidence="1">
    <location>
        <begin position="340"/>
        <end position="369"/>
    </location>
</feature>
<evidence type="ECO:0000313" key="3">
    <source>
        <dbReference type="Proteomes" id="UP000664169"/>
    </source>
</evidence>
<dbReference type="Gene3D" id="3.40.50.1580">
    <property type="entry name" value="Nucleoside phosphorylase domain"/>
    <property type="match status" value="1"/>
</dbReference>
<dbReference type="GO" id="GO:0003824">
    <property type="term" value="F:catalytic activity"/>
    <property type="evidence" value="ECO:0007669"/>
    <property type="project" value="InterPro"/>
</dbReference>
<gene>
    <name evidence="2" type="ORF">GOMPHAMPRED_000146</name>
</gene>
<dbReference type="EMBL" id="CAJPDQ010000001">
    <property type="protein sequence ID" value="CAF9903235.1"/>
    <property type="molecule type" value="Genomic_DNA"/>
</dbReference>